<evidence type="ECO:0000256" key="16">
    <source>
        <dbReference type="ARBA" id="ARBA00049334"/>
    </source>
</evidence>
<comment type="cofactor">
    <cofactor evidence="2">
        <name>L-ascorbate</name>
        <dbReference type="ChEBI" id="CHEBI:38290"/>
    </cofactor>
</comment>
<evidence type="ECO:0000256" key="4">
    <source>
        <dbReference type="ARBA" id="ARBA00008654"/>
    </source>
</evidence>
<dbReference type="Gene3D" id="3.30.2020.30">
    <property type="match status" value="1"/>
</dbReference>
<organism evidence="19 20">
    <name type="scientific">Lingula anatina</name>
    <name type="common">Brachiopod</name>
    <name type="synonym">Lingula unguis</name>
    <dbReference type="NCBI Taxonomy" id="7574"/>
    <lineage>
        <taxon>Eukaryota</taxon>
        <taxon>Metazoa</taxon>
        <taxon>Spiralia</taxon>
        <taxon>Lophotrochozoa</taxon>
        <taxon>Brachiopoda</taxon>
        <taxon>Linguliformea</taxon>
        <taxon>Lingulata</taxon>
        <taxon>Lingulida</taxon>
        <taxon>Linguloidea</taxon>
        <taxon>Lingulidae</taxon>
        <taxon>Lingula</taxon>
    </lineage>
</organism>
<dbReference type="FunFam" id="3.30.2020.30:FF:000002">
    <property type="entry name" value="Putative gamma-butyrobetaine dioxygenase"/>
    <property type="match status" value="1"/>
</dbReference>
<dbReference type="PANTHER" id="PTHR10696">
    <property type="entry name" value="GAMMA-BUTYROBETAINE HYDROXYLASE-RELATED"/>
    <property type="match status" value="1"/>
</dbReference>
<dbReference type="FunCoup" id="A0A1S3JD56">
    <property type="interactions" value="308"/>
</dbReference>
<dbReference type="GeneID" id="106172265"/>
<evidence type="ECO:0000256" key="13">
    <source>
        <dbReference type="ARBA" id="ARBA00031778"/>
    </source>
</evidence>
<feature type="domain" description="TauD/TfdA-like" evidence="17">
    <location>
        <begin position="197"/>
        <end position="436"/>
    </location>
</feature>
<dbReference type="InParanoid" id="A0A1S3JD56"/>
<evidence type="ECO:0000256" key="11">
    <source>
        <dbReference type="ARBA" id="ARBA00023004"/>
    </source>
</evidence>
<dbReference type="SUPFAM" id="SSF51197">
    <property type="entry name" value="Clavaminate synthase-like"/>
    <property type="match status" value="1"/>
</dbReference>
<keyword evidence="8" id="KW-0124">Carnitine biosynthesis</keyword>
<dbReference type="GO" id="GO:0005506">
    <property type="term" value="F:iron ion binding"/>
    <property type="evidence" value="ECO:0007669"/>
    <property type="project" value="InterPro"/>
</dbReference>
<evidence type="ECO:0000256" key="12">
    <source>
        <dbReference type="ARBA" id="ARBA00030363"/>
    </source>
</evidence>
<name>A0A1S3JD56_LINAN</name>
<dbReference type="RefSeq" id="XP_013408350.1">
    <property type="nucleotide sequence ID" value="XM_013552896.1"/>
</dbReference>
<evidence type="ECO:0000256" key="15">
    <source>
        <dbReference type="ARBA" id="ARBA00046008"/>
    </source>
</evidence>
<feature type="domain" description="Gamma-butyrobetaine hydroxylase-like N-terminal" evidence="18">
    <location>
        <begin position="95"/>
        <end position="166"/>
    </location>
</feature>
<dbReference type="InterPro" id="IPR012776">
    <property type="entry name" value="Trimethyllysine_dOase"/>
</dbReference>
<keyword evidence="7" id="KW-0479">Metal-binding</keyword>
<dbReference type="STRING" id="7574.A0A1S3JD56"/>
<proteinExistence type="inferred from homology"/>
<dbReference type="GO" id="GO:0005739">
    <property type="term" value="C:mitochondrion"/>
    <property type="evidence" value="ECO:0007669"/>
    <property type="project" value="TreeGrafter"/>
</dbReference>
<dbReference type="Pfam" id="PF02668">
    <property type="entry name" value="TauD"/>
    <property type="match status" value="1"/>
</dbReference>
<dbReference type="InterPro" id="IPR003819">
    <property type="entry name" value="TauD/TfdA-like"/>
</dbReference>
<evidence type="ECO:0000256" key="3">
    <source>
        <dbReference type="ARBA" id="ARBA00005022"/>
    </source>
</evidence>
<evidence type="ECO:0000256" key="7">
    <source>
        <dbReference type="ARBA" id="ARBA00022723"/>
    </source>
</evidence>
<keyword evidence="11" id="KW-0408">Iron</keyword>
<evidence type="ECO:0000256" key="2">
    <source>
        <dbReference type="ARBA" id="ARBA00001961"/>
    </source>
</evidence>
<gene>
    <name evidence="20" type="primary">LOC106172265</name>
</gene>
<dbReference type="EC" id="1.14.11.8" evidence="5"/>
<dbReference type="GO" id="GO:0045329">
    <property type="term" value="P:carnitine biosynthetic process"/>
    <property type="evidence" value="ECO:0007669"/>
    <property type="project" value="UniProtKB-UniPathway"/>
</dbReference>
<dbReference type="AlphaFoldDB" id="A0A1S3JD56"/>
<comment type="similarity">
    <text evidence="4">Belongs to the gamma-BBH/TMLD family.</text>
</comment>
<dbReference type="FunFam" id="3.60.130.10:FF:000001">
    <property type="entry name" value="Trimethyllysine dioxygenase, mitochondrial"/>
    <property type="match status" value="1"/>
</dbReference>
<dbReference type="CDD" id="cd00250">
    <property type="entry name" value="CAS_like"/>
    <property type="match status" value="1"/>
</dbReference>
<comment type="catalytic activity">
    <reaction evidence="16">
        <text>N(6),N(6),N(6)-trimethyl-L-lysine + 2-oxoglutarate + O2 = (3S)-3-hydroxy-N(6),N(6),N(6)-trimethyl-L-lysine + succinate + CO2</text>
        <dbReference type="Rhea" id="RHEA:14181"/>
        <dbReference type="ChEBI" id="CHEBI:15379"/>
        <dbReference type="ChEBI" id="CHEBI:16526"/>
        <dbReference type="ChEBI" id="CHEBI:16810"/>
        <dbReference type="ChEBI" id="CHEBI:30031"/>
        <dbReference type="ChEBI" id="CHEBI:58100"/>
        <dbReference type="ChEBI" id="CHEBI:141499"/>
        <dbReference type="EC" id="1.14.11.8"/>
    </reaction>
</comment>
<evidence type="ECO:0000256" key="9">
    <source>
        <dbReference type="ARBA" id="ARBA00022964"/>
    </source>
</evidence>
<dbReference type="InterPro" id="IPR010376">
    <property type="entry name" value="GBBH-like_N"/>
</dbReference>
<sequence length="453" mass="51541">MFLRKTCQGVLQYGKGCLKLQTFKHSTAVPPRVQNSSAKRYIGKARLSSVTPSLSLLSRNIVTTSKCAQVDAAEKRNVTFEKITSFSAPYSHLKIKVAGQSLQLYYVWLRDHCQCKQCIDQKTFQKNIVTNDIPLDIQPKEVNIEGDDLVIEWPDGHVTTYSLNWLLENAYPGKPDILQVPKVLWNAETIKSQSPTPVPYQEYMDTDGGLRNMLKDLLTYGFGLVSEVPANTDATEKVARRVAFVKETLYGGMWYTRATGEYKDYKDSSFSNVGLGSHIDTCYFNEPSGIQVFHCLQEAPQGGESVLVDGFHVAMQVQKQNPDAFDYLVRTPIPHYCLDDQYHLRSVDTTFRLDPCTGDLVQFRYNNYDRGIINTIPADEIPRFYCAMKLLSQEVMSPDNEYWFKLSPGTVIFIDNWRTMHGRAEFAGERILCGCYLPRDDWLSKARYLGLAK</sequence>
<keyword evidence="10" id="KW-0560">Oxidoreductase</keyword>
<dbReference type="InterPro" id="IPR038492">
    <property type="entry name" value="GBBH-like_N_sf"/>
</dbReference>
<comment type="cofactor">
    <cofactor evidence="1">
        <name>Fe(2+)</name>
        <dbReference type="ChEBI" id="CHEBI:29033"/>
    </cofactor>
</comment>
<dbReference type="InterPro" id="IPR042098">
    <property type="entry name" value="TauD-like_sf"/>
</dbReference>
<evidence type="ECO:0000256" key="10">
    <source>
        <dbReference type="ARBA" id="ARBA00023002"/>
    </source>
</evidence>
<evidence type="ECO:0000313" key="19">
    <source>
        <dbReference type="Proteomes" id="UP000085678"/>
    </source>
</evidence>
<comment type="function">
    <text evidence="15">Converts trimethyllysine (TML) into hydroxytrimethyllysine (HTML).</text>
</comment>
<dbReference type="Gene3D" id="3.60.130.10">
    <property type="entry name" value="Clavaminate synthase-like"/>
    <property type="match status" value="1"/>
</dbReference>
<dbReference type="Proteomes" id="UP000085678">
    <property type="component" value="Unplaced"/>
</dbReference>
<protein>
    <recommendedName>
        <fullName evidence="6">Trimethyllysine dioxygenase, mitochondrial</fullName>
        <ecNumber evidence="5">1.14.11.8</ecNumber>
    </recommendedName>
    <alternativeName>
        <fullName evidence="13">Epsilon-trimethyllysine 2-oxoglutarate dioxygenase</fullName>
    </alternativeName>
    <alternativeName>
        <fullName evidence="12">TML hydroxylase</fullName>
    </alternativeName>
    <alternativeName>
        <fullName evidence="14">TML-alpha-ketoglutarate dioxygenase</fullName>
    </alternativeName>
</protein>
<evidence type="ECO:0000313" key="20">
    <source>
        <dbReference type="RefSeq" id="XP_013408350.1"/>
    </source>
</evidence>
<evidence type="ECO:0000256" key="8">
    <source>
        <dbReference type="ARBA" id="ARBA00022873"/>
    </source>
</evidence>
<evidence type="ECO:0000256" key="5">
    <source>
        <dbReference type="ARBA" id="ARBA00012267"/>
    </source>
</evidence>
<dbReference type="OrthoDB" id="408743at2759"/>
<dbReference type="InterPro" id="IPR050411">
    <property type="entry name" value="AlphaKG_dependent_hydroxylases"/>
</dbReference>
<evidence type="ECO:0000259" key="18">
    <source>
        <dbReference type="Pfam" id="PF06155"/>
    </source>
</evidence>
<dbReference type="NCBIfam" id="TIGR02410">
    <property type="entry name" value="carnitine_TMLD"/>
    <property type="match status" value="1"/>
</dbReference>
<evidence type="ECO:0000256" key="1">
    <source>
        <dbReference type="ARBA" id="ARBA00001954"/>
    </source>
</evidence>
<comment type="pathway">
    <text evidence="3">Amine and polyamine biosynthesis; carnitine biosynthesis.</text>
</comment>
<evidence type="ECO:0000259" key="17">
    <source>
        <dbReference type="Pfam" id="PF02668"/>
    </source>
</evidence>
<dbReference type="GO" id="GO:0050353">
    <property type="term" value="F:trimethyllysine dioxygenase activity"/>
    <property type="evidence" value="ECO:0007669"/>
    <property type="project" value="UniProtKB-EC"/>
</dbReference>
<accession>A0A1S3JD56</accession>
<keyword evidence="19" id="KW-1185">Reference proteome</keyword>
<evidence type="ECO:0000256" key="14">
    <source>
        <dbReference type="ARBA" id="ARBA00032283"/>
    </source>
</evidence>
<dbReference type="UniPathway" id="UPA00118"/>
<dbReference type="Pfam" id="PF06155">
    <property type="entry name" value="GBBH-like_N"/>
    <property type="match status" value="1"/>
</dbReference>
<keyword evidence="9 20" id="KW-0223">Dioxygenase</keyword>
<dbReference type="PANTHER" id="PTHR10696:SF51">
    <property type="entry name" value="TRIMETHYLLYSINE DIOXYGENASE, MITOCHONDRIAL"/>
    <property type="match status" value="1"/>
</dbReference>
<evidence type="ECO:0000256" key="6">
    <source>
        <dbReference type="ARBA" id="ARBA00016835"/>
    </source>
</evidence>
<reference evidence="20" key="1">
    <citation type="submission" date="2025-08" db="UniProtKB">
        <authorList>
            <consortium name="RefSeq"/>
        </authorList>
    </citation>
    <scope>IDENTIFICATION</scope>
    <source>
        <tissue evidence="20">Gonads</tissue>
    </source>
</reference>